<protein>
    <submittedName>
        <fullName evidence="1">Uncharacterized protein</fullName>
    </submittedName>
</protein>
<proteinExistence type="predicted"/>
<dbReference type="AlphaFoldDB" id="A0A2I0XI44"/>
<keyword evidence="2" id="KW-1185">Reference proteome</keyword>
<reference evidence="1 2" key="2">
    <citation type="journal article" date="2017" name="Nature">
        <title>The Apostasia genome and the evolution of orchids.</title>
        <authorList>
            <person name="Zhang G.Q."/>
            <person name="Liu K.W."/>
            <person name="Li Z."/>
            <person name="Lohaus R."/>
            <person name="Hsiao Y.Y."/>
            <person name="Niu S.C."/>
            <person name="Wang J.Y."/>
            <person name="Lin Y.C."/>
            <person name="Xu Q."/>
            <person name="Chen L.J."/>
            <person name="Yoshida K."/>
            <person name="Fujiwara S."/>
            <person name="Wang Z.W."/>
            <person name="Zhang Y.Q."/>
            <person name="Mitsuda N."/>
            <person name="Wang M."/>
            <person name="Liu G.H."/>
            <person name="Pecoraro L."/>
            <person name="Huang H.X."/>
            <person name="Xiao X.J."/>
            <person name="Lin M."/>
            <person name="Wu X.Y."/>
            <person name="Wu W.L."/>
            <person name="Chen Y.Y."/>
            <person name="Chang S.B."/>
            <person name="Sakamoto S."/>
            <person name="Ohme-Takagi M."/>
            <person name="Yagi M."/>
            <person name="Zeng S.J."/>
            <person name="Shen C.Y."/>
            <person name="Yeh C.M."/>
            <person name="Luo Y.B."/>
            <person name="Tsai W.C."/>
            <person name="Van de Peer Y."/>
            <person name="Liu Z.J."/>
        </authorList>
    </citation>
    <scope>NUCLEOTIDE SEQUENCE [LARGE SCALE GENOMIC DNA]</scope>
    <source>
        <tissue evidence="1">The whole plant</tissue>
    </source>
</reference>
<evidence type="ECO:0000313" key="2">
    <source>
        <dbReference type="Proteomes" id="UP000233837"/>
    </source>
</evidence>
<accession>A0A2I0XI44</accession>
<evidence type="ECO:0000313" key="1">
    <source>
        <dbReference type="EMBL" id="PKU87554.1"/>
    </source>
</evidence>
<name>A0A2I0XI44_9ASPA</name>
<organism evidence="1 2">
    <name type="scientific">Dendrobium catenatum</name>
    <dbReference type="NCBI Taxonomy" id="906689"/>
    <lineage>
        <taxon>Eukaryota</taxon>
        <taxon>Viridiplantae</taxon>
        <taxon>Streptophyta</taxon>
        <taxon>Embryophyta</taxon>
        <taxon>Tracheophyta</taxon>
        <taxon>Spermatophyta</taxon>
        <taxon>Magnoliopsida</taxon>
        <taxon>Liliopsida</taxon>
        <taxon>Asparagales</taxon>
        <taxon>Orchidaceae</taxon>
        <taxon>Epidendroideae</taxon>
        <taxon>Malaxideae</taxon>
        <taxon>Dendrobiinae</taxon>
        <taxon>Dendrobium</taxon>
    </lineage>
</organism>
<reference evidence="1 2" key="1">
    <citation type="journal article" date="2016" name="Sci. Rep.">
        <title>The Dendrobium catenatum Lindl. genome sequence provides insights into polysaccharide synthase, floral development and adaptive evolution.</title>
        <authorList>
            <person name="Zhang G.Q."/>
            <person name="Xu Q."/>
            <person name="Bian C."/>
            <person name="Tsai W.C."/>
            <person name="Yeh C.M."/>
            <person name="Liu K.W."/>
            <person name="Yoshida K."/>
            <person name="Zhang L.S."/>
            <person name="Chang S.B."/>
            <person name="Chen F."/>
            <person name="Shi Y."/>
            <person name="Su Y.Y."/>
            <person name="Zhang Y.Q."/>
            <person name="Chen L.J."/>
            <person name="Yin Y."/>
            <person name="Lin M."/>
            <person name="Huang H."/>
            <person name="Deng H."/>
            <person name="Wang Z.W."/>
            <person name="Zhu S.L."/>
            <person name="Zhao X."/>
            <person name="Deng C."/>
            <person name="Niu S.C."/>
            <person name="Huang J."/>
            <person name="Wang M."/>
            <person name="Liu G.H."/>
            <person name="Yang H.J."/>
            <person name="Xiao X.J."/>
            <person name="Hsiao Y.Y."/>
            <person name="Wu W.L."/>
            <person name="Chen Y.Y."/>
            <person name="Mitsuda N."/>
            <person name="Ohme-Takagi M."/>
            <person name="Luo Y.B."/>
            <person name="Van de Peer Y."/>
            <person name="Liu Z.J."/>
        </authorList>
    </citation>
    <scope>NUCLEOTIDE SEQUENCE [LARGE SCALE GENOMIC DNA]</scope>
    <source>
        <tissue evidence="1">The whole plant</tissue>
    </source>
</reference>
<sequence length="58" mass="6629">MKRTKYEKYKGKMINHRKLKVINSDHMTSMIFFGPQISLRDFTGSSKLLDVGHGQGAT</sequence>
<dbReference type="Proteomes" id="UP000233837">
    <property type="component" value="Unassembled WGS sequence"/>
</dbReference>
<gene>
    <name evidence="1" type="ORF">MA16_Dca018085</name>
</gene>
<dbReference type="EMBL" id="KZ501872">
    <property type="protein sequence ID" value="PKU87554.1"/>
    <property type="molecule type" value="Genomic_DNA"/>
</dbReference>